<evidence type="ECO:0000256" key="7">
    <source>
        <dbReference type="ARBA" id="ARBA00023170"/>
    </source>
</evidence>
<reference evidence="12" key="1">
    <citation type="submission" date="2025-08" db="UniProtKB">
        <authorList>
            <consortium name="RefSeq"/>
        </authorList>
    </citation>
    <scope>IDENTIFICATION</scope>
    <source>
        <tissue evidence="12">Total insect</tissue>
    </source>
</reference>
<keyword evidence="7" id="KW-0675">Receptor</keyword>
<dbReference type="GO" id="GO:0005886">
    <property type="term" value="C:plasma membrane"/>
    <property type="evidence" value="ECO:0007669"/>
    <property type="project" value="UniProtKB-SubCell"/>
</dbReference>
<evidence type="ECO:0000256" key="1">
    <source>
        <dbReference type="ARBA" id="ARBA00004651"/>
    </source>
</evidence>
<sequence length="451" mass="50201">MVEFPEKFKDLVAHGGASPDLLAAFSFEMIHYVTEMMNARINITYQSSYGQVSGKTVPTQGLFGMTVRKEVEICGSPVAMFLDPVRLKYFEYTNVFVPVEGVIVFRAPPLSYETNVFSLPFPVTLWAAAAAVMLLCAGLLTLVTHSERSLAAAKAGTAGKAGPDFGDDHAEDHALHSGADALLMTVAAVCQQGYSTDLRSVPGRIIVLMMLMLLLLLYTCYSASIVVLMQSTSTKITHYKDLLDTQMKFGLVNTPYIVFYVSKETEPVRRKLYTDKVLENGRAKHLYNVTEAVRKVQHEYFALNGFKNLIYGAISRTWTEDEKCGLVTLGRDFVSVKDPQIALAKHTHNAEAIRIMLRRIVERGIRNRFDRKFTHARPTCSNNAARFNSVSLTDVRAPFQILLSLMAASVAVLLAELAWHRRQDAVRQRRAGERRPAFVEAMAPVAVPARD</sequence>
<dbReference type="Proteomes" id="UP000515158">
    <property type="component" value="Unplaced"/>
</dbReference>
<comment type="similarity">
    <text evidence="2">Belongs to the glutamate-gated ion channel (TC 1.A.10.1) family.</text>
</comment>
<keyword evidence="4 9" id="KW-0812">Transmembrane</keyword>
<comment type="subcellular location">
    <subcellularLocation>
        <location evidence="1">Cell membrane</location>
        <topology evidence="1">Multi-pass membrane protein</topology>
    </subcellularLocation>
</comment>
<evidence type="ECO:0000256" key="8">
    <source>
        <dbReference type="ARBA" id="ARBA00023180"/>
    </source>
</evidence>
<feature type="transmembrane region" description="Helical" evidence="9">
    <location>
        <begin position="123"/>
        <end position="144"/>
    </location>
</feature>
<evidence type="ECO:0000313" key="11">
    <source>
        <dbReference type="Proteomes" id="UP000515158"/>
    </source>
</evidence>
<dbReference type="GeneID" id="117651203"/>
<dbReference type="RefSeq" id="XP_034250906.1">
    <property type="nucleotide sequence ID" value="XM_034395015.1"/>
</dbReference>
<evidence type="ECO:0000256" key="6">
    <source>
        <dbReference type="ARBA" id="ARBA00023136"/>
    </source>
</evidence>
<dbReference type="SUPFAM" id="SSF53850">
    <property type="entry name" value="Periplasmic binding protein-like II"/>
    <property type="match status" value="1"/>
</dbReference>
<keyword evidence="3" id="KW-1003">Cell membrane</keyword>
<keyword evidence="11" id="KW-1185">Reference proteome</keyword>
<dbReference type="InterPro" id="IPR001320">
    <property type="entry name" value="Iontro_rcpt_C"/>
</dbReference>
<dbReference type="InParanoid" id="A0A6P9A281"/>
<evidence type="ECO:0000256" key="3">
    <source>
        <dbReference type="ARBA" id="ARBA00022475"/>
    </source>
</evidence>
<dbReference type="Pfam" id="PF00060">
    <property type="entry name" value="Lig_chan"/>
    <property type="match status" value="1"/>
</dbReference>
<dbReference type="KEGG" id="tpal:117651203"/>
<dbReference type="Gene3D" id="1.10.287.70">
    <property type="match status" value="1"/>
</dbReference>
<dbReference type="PANTHER" id="PTHR42643">
    <property type="entry name" value="IONOTROPIC RECEPTOR 20A-RELATED"/>
    <property type="match status" value="1"/>
</dbReference>
<keyword evidence="8" id="KW-0325">Glycoprotein</keyword>
<feature type="domain" description="Ionotropic glutamate receptor C-terminal" evidence="10">
    <location>
        <begin position="124"/>
        <end position="402"/>
    </location>
</feature>
<dbReference type="OrthoDB" id="6117597at2759"/>
<keyword evidence="5 9" id="KW-1133">Transmembrane helix</keyword>
<protein>
    <submittedName>
        <fullName evidence="12">Uncharacterized protein LOC117651203</fullName>
    </submittedName>
</protein>
<evidence type="ECO:0000259" key="10">
    <source>
        <dbReference type="Pfam" id="PF00060"/>
    </source>
</evidence>
<evidence type="ECO:0000256" key="5">
    <source>
        <dbReference type="ARBA" id="ARBA00022989"/>
    </source>
</evidence>
<accession>A0A6P9A281</accession>
<organism evidence="12">
    <name type="scientific">Thrips palmi</name>
    <name type="common">Melon thrips</name>
    <dbReference type="NCBI Taxonomy" id="161013"/>
    <lineage>
        <taxon>Eukaryota</taxon>
        <taxon>Metazoa</taxon>
        <taxon>Ecdysozoa</taxon>
        <taxon>Arthropoda</taxon>
        <taxon>Hexapoda</taxon>
        <taxon>Insecta</taxon>
        <taxon>Pterygota</taxon>
        <taxon>Neoptera</taxon>
        <taxon>Paraneoptera</taxon>
        <taxon>Thysanoptera</taxon>
        <taxon>Terebrantia</taxon>
        <taxon>Thripoidea</taxon>
        <taxon>Thripidae</taxon>
        <taxon>Thrips</taxon>
    </lineage>
</organism>
<evidence type="ECO:0000256" key="2">
    <source>
        <dbReference type="ARBA" id="ARBA00008685"/>
    </source>
</evidence>
<evidence type="ECO:0000256" key="9">
    <source>
        <dbReference type="SAM" id="Phobius"/>
    </source>
</evidence>
<evidence type="ECO:0000256" key="4">
    <source>
        <dbReference type="ARBA" id="ARBA00022692"/>
    </source>
</evidence>
<feature type="transmembrane region" description="Helical" evidence="9">
    <location>
        <begin position="399"/>
        <end position="419"/>
    </location>
</feature>
<keyword evidence="6 9" id="KW-0472">Membrane</keyword>
<dbReference type="AlphaFoldDB" id="A0A6P9A281"/>
<dbReference type="GO" id="GO:0050906">
    <property type="term" value="P:detection of stimulus involved in sensory perception"/>
    <property type="evidence" value="ECO:0007669"/>
    <property type="project" value="UniProtKB-ARBA"/>
</dbReference>
<proteinExistence type="inferred from homology"/>
<dbReference type="InterPro" id="IPR052192">
    <property type="entry name" value="Insect_Ionotropic_Sensory_Rcpt"/>
</dbReference>
<dbReference type="GO" id="GO:0015276">
    <property type="term" value="F:ligand-gated monoatomic ion channel activity"/>
    <property type="evidence" value="ECO:0007669"/>
    <property type="project" value="InterPro"/>
</dbReference>
<feature type="transmembrane region" description="Helical" evidence="9">
    <location>
        <begin position="205"/>
        <end position="229"/>
    </location>
</feature>
<dbReference type="PANTHER" id="PTHR42643:SF33">
    <property type="entry name" value="GLUTAMATE RECEPTOR 2-LIKE PROTEIN"/>
    <property type="match status" value="1"/>
</dbReference>
<name>A0A6P9A281_THRPL</name>
<gene>
    <name evidence="12" type="primary">LOC117651203</name>
</gene>
<evidence type="ECO:0000313" key="12">
    <source>
        <dbReference type="RefSeq" id="XP_034250906.1"/>
    </source>
</evidence>